<accession>A0A1Q9C1D7</accession>
<feature type="compositionally biased region" description="Polar residues" evidence="1">
    <location>
        <begin position="1"/>
        <end position="19"/>
    </location>
</feature>
<evidence type="ECO:0000256" key="1">
    <source>
        <dbReference type="SAM" id="MobiDB-lite"/>
    </source>
</evidence>
<proteinExistence type="predicted"/>
<sequence length="88" mass="9344">MVAENFQDTTTPAAPSAQQFPGPLPEAEEATLAFDKIAWPSAPRGHSGRAEGSGRSCDDAGYLLVCLHESDLPGKKRSLAEAYAQNLE</sequence>
<comment type="caution">
    <text evidence="2">The sequence shown here is derived from an EMBL/GenBank/DDBJ whole genome shotgun (WGS) entry which is preliminary data.</text>
</comment>
<dbReference type="AlphaFoldDB" id="A0A1Q9C1D7"/>
<organism evidence="2 3">
    <name type="scientific">Symbiodinium microadriaticum</name>
    <name type="common">Dinoflagellate</name>
    <name type="synonym">Zooxanthella microadriatica</name>
    <dbReference type="NCBI Taxonomy" id="2951"/>
    <lineage>
        <taxon>Eukaryota</taxon>
        <taxon>Sar</taxon>
        <taxon>Alveolata</taxon>
        <taxon>Dinophyceae</taxon>
        <taxon>Suessiales</taxon>
        <taxon>Symbiodiniaceae</taxon>
        <taxon>Symbiodinium</taxon>
    </lineage>
</organism>
<dbReference type="EMBL" id="LSRX01001943">
    <property type="protein sequence ID" value="OLP76720.1"/>
    <property type="molecule type" value="Genomic_DNA"/>
</dbReference>
<evidence type="ECO:0000313" key="3">
    <source>
        <dbReference type="Proteomes" id="UP000186817"/>
    </source>
</evidence>
<dbReference type="OrthoDB" id="10346555at2759"/>
<name>A0A1Q9C1D7_SYMMI</name>
<keyword evidence="3" id="KW-1185">Reference proteome</keyword>
<evidence type="ECO:0000313" key="2">
    <source>
        <dbReference type="EMBL" id="OLP76720.1"/>
    </source>
</evidence>
<feature type="region of interest" description="Disordered" evidence="1">
    <location>
        <begin position="1"/>
        <end position="23"/>
    </location>
</feature>
<reference evidence="2 3" key="1">
    <citation type="submission" date="2016-02" db="EMBL/GenBank/DDBJ databases">
        <title>Genome analysis of coral dinoflagellate symbionts highlights evolutionary adaptations to a symbiotic lifestyle.</title>
        <authorList>
            <person name="Aranda M."/>
            <person name="Li Y."/>
            <person name="Liew Y.J."/>
            <person name="Baumgarten S."/>
            <person name="Simakov O."/>
            <person name="Wilson M."/>
            <person name="Piel J."/>
            <person name="Ashoor H."/>
            <person name="Bougouffa S."/>
            <person name="Bajic V.B."/>
            <person name="Ryu T."/>
            <person name="Ravasi T."/>
            <person name="Bayer T."/>
            <person name="Micklem G."/>
            <person name="Kim H."/>
            <person name="Bhak J."/>
            <person name="Lajeunesse T.C."/>
            <person name="Voolstra C.R."/>
        </authorList>
    </citation>
    <scope>NUCLEOTIDE SEQUENCE [LARGE SCALE GENOMIC DNA]</scope>
    <source>
        <strain evidence="2 3">CCMP2467</strain>
    </source>
</reference>
<dbReference type="Proteomes" id="UP000186817">
    <property type="component" value="Unassembled WGS sequence"/>
</dbReference>
<protein>
    <submittedName>
        <fullName evidence="2">Uncharacterized protein</fullName>
    </submittedName>
</protein>
<gene>
    <name evidence="2" type="ORF">AK812_SmicGene43310</name>
</gene>